<feature type="domain" description="Bacterial Ig-like" evidence="1">
    <location>
        <begin position="65"/>
        <end position="153"/>
    </location>
</feature>
<evidence type="ECO:0000313" key="2">
    <source>
        <dbReference type="EMBL" id="MFD1313945.1"/>
    </source>
</evidence>
<sequence>MSFFEGATLLGTATLVGGVAALTTSAFTVGSHSLTAVYGGSGNHNASTSPVDPQTVTAADSSTVLTSAPDPSVFGQGKVLTATVTVVAPGAGVPSGTVSFFDGATLLGTGTLSGGVATFASATLSVGSHALTAVYGGSVDFNGSTSPVDMQTVNVAATTTVLTSAPDPSVFGQGKVLTATVAVVSPGAGVPSGTVSFFDGATLLGTGTL</sequence>
<dbReference type="Pfam" id="PF16640">
    <property type="entry name" value="Big_3_5"/>
    <property type="match status" value="2"/>
</dbReference>
<comment type="caution">
    <text evidence="2">The sequence shown here is derived from an EMBL/GenBank/DDBJ whole genome shotgun (WGS) entry which is preliminary data.</text>
</comment>
<accession>A0ABW3XZ42</accession>
<dbReference type="Gene3D" id="2.60.40.10">
    <property type="entry name" value="Immunoglobulins"/>
    <property type="match status" value="3"/>
</dbReference>
<dbReference type="RefSeq" id="WP_381331475.1">
    <property type="nucleotide sequence ID" value="NZ_JBHTMM010000377.1"/>
</dbReference>
<dbReference type="Proteomes" id="UP001597058">
    <property type="component" value="Unassembled WGS sequence"/>
</dbReference>
<reference evidence="3" key="1">
    <citation type="journal article" date="2019" name="Int. J. Syst. Evol. Microbiol.">
        <title>The Global Catalogue of Microorganisms (GCM) 10K type strain sequencing project: providing services to taxonomists for standard genome sequencing and annotation.</title>
        <authorList>
            <consortium name="The Broad Institute Genomics Platform"/>
            <consortium name="The Broad Institute Genome Sequencing Center for Infectious Disease"/>
            <person name="Wu L."/>
            <person name="Ma J."/>
        </authorList>
    </citation>
    <scope>NUCLEOTIDE SEQUENCE [LARGE SCALE GENOMIC DNA]</scope>
    <source>
        <strain evidence="3">CGMCC 4.7020</strain>
    </source>
</reference>
<protein>
    <submittedName>
        <fullName evidence="2">Ig-like domain-containing protein</fullName>
    </submittedName>
</protein>
<keyword evidence="3" id="KW-1185">Reference proteome</keyword>
<feature type="non-terminal residue" evidence="2">
    <location>
        <position position="209"/>
    </location>
</feature>
<dbReference type="InterPro" id="IPR032109">
    <property type="entry name" value="Big_3_5"/>
</dbReference>
<dbReference type="EMBL" id="JBHTMM010000377">
    <property type="protein sequence ID" value="MFD1313945.1"/>
    <property type="molecule type" value="Genomic_DNA"/>
</dbReference>
<evidence type="ECO:0000313" key="3">
    <source>
        <dbReference type="Proteomes" id="UP001597058"/>
    </source>
</evidence>
<proteinExistence type="predicted"/>
<organism evidence="2 3">
    <name type="scientific">Streptomyces kaempferi</name>
    <dbReference type="NCBI Taxonomy" id="333725"/>
    <lineage>
        <taxon>Bacteria</taxon>
        <taxon>Bacillati</taxon>
        <taxon>Actinomycetota</taxon>
        <taxon>Actinomycetes</taxon>
        <taxon>Kitasatosporales</taxon>
        <taxon>Streptomycetaceae</taxon>
        <taxon>Streptomyces</taxon>
    </lineage>
</organism>
<feature type="domain" description="Bacterial Ig-like" evidence="1">
    <location>
        <begin position="2"/>
        <end position="57"/>
    </location>
</feature>
<dbReference type="InterPro" id="IPR013783">
    <property type="entry name" value="Ig-like_fold"/>
</dbReference>
<gene>
    <name evidence="2" type="ORF">ACFQ5X_50975</name>
</gene>
<name>A0ABW3XZ42_9ACTN</name>
<evidence type="ECO:0000259" key="1">
    <source>
        <dbReference type="Pfam" id="PF16640"/>
    </source>
</evidence>